<dbReference type="InterPro" id="IPR041698">
    <property type="entry name" value="Methyltransf_25"/>
</dbReference>
<feature type="domain" description="Methyltransferase" evidence="4">
    <location>
        <begin position="68"/>
        <end position="159"/>
    </location>
</feature>
<evidence type="ECO:0000259" key="4">
    <source>
        <dbReference type="Pfam" id="PF13649"/>
    </source>
</evidence>
<keyword evidence="2" id="KW-0808">Transferase</keyword>
<dbReference type="RefSeq" id="WP_345886292.1">
    <property type="nucleotide sequence ID" value="NZ_JBDFRB010000017.1"/>
</dbReference>
<dbReference type="CDD" id="cd02440">
    <property type="entry name" value="AdoMet_MTases"/>
    <property type="match status" value="1"/>
</dbReference>
<dbReference type="Gene3D" id="3.40.50.150">
    <property type="entry name" value="Vaccinia Virus protein VP39"/>
    <property type="match status" value="1"/>
</dbReference>
<accession>A0ABU9X3B1</accession>
<evidence type="ECO:0000313" key="6">
    <source>
        <dbReference type="Proteomes" id="UP001422074"/>
    </source>
</evidence>
<dbReference type="GO" id="GO:0008168">
    <property type="term" value="F:methyltransferase activity"/>
    <property type="evidence" value="ECO:0007669"/>
    <property type="project" value="UniProtKB-KW"/>
</dbReference>
<evidence type="ECO:0000256" key="2">
    <source>
        <dbReference type="ARBA" id="ARBA00022679"/>
    </source>
</evidence>
<evidence type="ECO:0000256" key="1">
    <source>
        <dbReference type="ARBA" id="ARBA00022603"/>
    </source>
</evidence>
<evidence type="ECO:0000313" key="5">
    <source>
        <dbReference type="EMBL" id="MEN2745751.1"/>
    </source>
</evidence>
<gene>
    <name evidence="5" type="ORF">ABCQ75_14580</name>
</gene>
<dbReference type="EMBL" id="JBDFRB010000017">
    <property type="protein sequence ID" value="MEN2745751.1"/>
    <property type="molecule type" value="Genomic_DNA"/>
</dbReference>
<comment type="caution">
    <text evidence="5">The sequence shown here is derived from an EMBL/GenBank/DDBJ whole genome shotgun (WGS) entry which is preliminary data.</text>
</comment>
<evidence type="ECO:0000256" key="3">
    <source>
        <dbReference type="ARBA" id="ARBA00022691"/>
    </source>
</evidence>
<sequence>MRRHAGRIRLLPVVLRLASHAPRNRADAWEQYWRTVPAGEVLWDGSPKAEGAQYEELVRRHLDPGLPVLDVGCGNGTWTRWLAERFPEAVGIDQSASAVEQAAREASGVPNAAFGVLDALDDGAGGALRERVGEANVFVRGVFHVLRPGARRTLAANLREAVGSRGRVLLTETNFRGSGLAYLEHLGATARHIPGPLRKAIETLPQPGHFGPRELRRAFPASDWTLLEETEVVIGTVPLAEPGVPGVPAEIPGYCAVLAAR</sequence>
<name>A0ABU9X3B1_9MICC</name>
<organism evidence="5 6">
    <name type="scientific">Sinomonas halotolerans</name>
    <dbReference type="NCBI Taxonomy" id="1644133"/>
    <lineage>
        <taxon>Bacteria</taxon>
        <taxon>Bacillati</taxon>
        <taxon>Actinomycetota</taxon>
        <taxon>Actinomycetes</taxon>
        <taxon>Micrococcales</taxon>
        <taxon>Micrococcaceae</taxon>
        <taxon>Sinomonas</taxon>
    </lineage>
</organism>
<protein>
    <submittedName>
        <fullName evidence="5">Methyltransferase domain-containing protein</fullName>
    </submittedName>
</protein>
<keyword evidence="1 5" id="KW-0489">Methyltransferase</keyword>
<dbReference type="PANTHER" id="PTHR43464">
    <property type="entry name" value="METHYLTRANSFERASE"/>
    <property type="match status" value="1"/>
</dbReference>
<dbReference type="GO" id="GO:0032259">
    <property type="term" value="P:methylation"/>
    <property type="evidence" value="ECO:0007669"/>
    <property type="project" value="UniProtKB-KW"/>
</dbReference>
<reference evidence="5 6" key="1">
    <citation type="submission" date="2024-05" db="EMBL/GenBank/DDBJ databases">
        <title>Sinomonas sp. nov., isolated from a waste landfill.</title>
        <authorList>
            <person name="Zhao Y."/>
        </authorList>
    </citation>
    <scope>NUCLEOTIDE SEQUENCE [LARGE SCALE GENOMIC DNA]</scope>
    <source>
        <strain evidence="5 6">CCTCC AB2014300</strain>
    </source>
</reference>
<dbReference type="InterPro" id="IPR029063">
    <property type="entry name" value="SAM-dependent_MTases_sf"/>
</dbReference>
<dbReference type="PANTHER" id="PTHR43464:SF19">
    <property type="entry name" value="UBIQUINONE BIOSYNTHESIS O-METHYLTRANSFERASE, MITOCHONDRIAL"/>
    <property type="match status" value="1"/>
</dbReference>
<dbReference type="Pfam" id="PF13649">
    <property type="entry name" value="Methyltransf_25"/>
    <property type="match status" value="1"/>
</dbReference>
<keyword evidence="3" id="KW-0949">S-adenosyl-L-methionine</keyword>
<dbReference type="Proteomes" id="UP001422074">
    <property type="component" value="Unassembled WGS sequence"/>
</dbReference>
<keyword evidence="6" id="KW-1185">Reference proteome</keyword>
<proteinExistence type="predicted"/>
<dbReference type="SUPFAM" id="SSF53335">
    <property type="entry name" value="S-adenosyl-L-methionine-dependent methyltransferases"/>
    <property type="match status" value="1"/>
</dbReference>